<evidence type="ECO:0000256" key="1">
    <source>
        <dbReference type="ARBA" id="ARBA00005340"/>
    </source>
</evidence>
<dbReference type="EC" id="3.1.21.2" evidence="7"/>
<dbReference type="HAMAP" id="MF_00152">
    <property type="entry name" value="Nfo"/>
    <property type="match status" value="1"/>
</dbReference>
<feature type="binding site" evidence="7">
    <location>
        <position position="234"/>
    </location>
    <ligand>
        <name>Zn(2+)</name>
        <dbReference type="ChEBI" id="CHEBI:29105"/>
        <label>3</label>
    </ligand>
</feature>
<dbReference type="GO" id="GO:0008081">
    <property type="term" value="F:phosphoric diester hydrolase activity"/>
    <property type="evidence" value="ECO:0007669"/>
    <property type="project" value="TreeGrafter"/>
</dbReference>
<feature type="binding site" evidence="7">
    <location>
        <position position="266"/>
    </location>
    <ligand>
        <name>Zn(2+)</name>
        <dbReference type="ChEBI" id="CHEBI:29105"/>
        <label>2</label>
    </ligand>
</feature>
<gene>
    <name evidence="7 9" type="primary">nfo</name>
    <name evidence="9" type="ORF">H9Q81_03155</name>
</gene>
<dbReference type="EMBL" id="CP060637">
    <property type="protein sequence ID" value="QNM15851.1"/>
    <property type="molecule type" value="Genomic_DNA"/>
</dbReference>
<feature type="binding site" evidence="7">
    <location>
        <position position="184"/>
    </location>
    <ligand>
        <name>Zn(2+)</name>
        <dbReference type="ChEBI" id="CHEBI:29105"/>
        <label>2</label>
    </ligand>
</feature>
<feature type="binding site" evidence="7">
    <location>
        <position position="236"/>
    </location>
    <ligand>
        <name>Zn(2+)</name>
        <dbReference type="ChEBI" id="CHEBI:29105"/>
        <label>3</label>
    </ligand>
</feature>
<proteinExistence type="inferred from homology"/>
<dbReference type="GO" id="GO:0008270">
    <property type="term" value="F:zinc ion binding"/>
    <property type="evidence" value="ECO:0007669"/>
    <property type="project" value="UniProtKB-UniRule"/>
</dbReference>
<dbReference type="SUPFAM" id="SSF51658">
    <property type="entry name" value="Xylose isomerase-like"/>
    <property type="match status" value="1"/>
</dbReference>
<sequence>MIKNNNKYIGAHVSVQGGVANAFENADKIGAKAFALFTKNQRRWDSKPYTQEEIEAFKSKLKESQITPDFILPHNSYLQNLGSPDEEKRLKSLNSFIDEMERCHQLGLKYINIHPGSHLKEISPDECIELIAKSINTAMSKVPDIIIVLETTAGQGSNIGSKFEEIAKIINLVDNKNRIGVCIDTCHILAAGYELKDKESYEKTMSEFERIIGFKYLKAVHLNDSKFDTNSKKDRHESIGKGVLGENFFIRFMNDDRFNNIPIILETIDSEIWKQEIEFLYSLIGKGE</sequence>
<evidence type="ECO:0000256" key="4">
    <source>
        <dbReference type="ARBA" id="ARBA00022801"/>
    </source>
</evidence>
<evidence type="ECO:0000256" key="2">
    <source>
        <dbReference type="ARBA" id="ARBA00022723"/>
    </source>
</evidence>
<dbReference type="PROSITE" id="PS00730">
    <property type="entry name" value="AP_NUCLEASE_F2_2"/>
    <property type="match status" value="1"/>
</dbReference>
<keyword evidence="10" id="KW-1185">Reference proteome</keyword>
<comment type="similarity">
    <text evidence="1 7">Belongs to the AP endonuclease 2 family.</text>
</comment>
<evidence type="ECO:0000313" key="9">
    <source>
        <dbReference type="EMBL" id="QNM15851.1"/>
    </source>
</evidence>
<name>A0A7G9GYG9_9FUSO</name>
<keyword evidence="2 7" id="KW-0479">Metal-binding</keyword>
<dbReference type="Proteomes" id="UP000515913">
    <property type="component" value="Chromosome"/>
</dbReference>
<dbReference type="RefSeq" id="WP_101474821.1">
    <property type="nucleotide sequence ID" value="NZ_CP060637.1"/>
</dbReference>
<dbReference type="NCBIfam" id="NF002199">
    <property type="entry name" value="PRK01060.1-4"/>
    <property type="match status" value="1"/>
</dbReference>
<comment type="function">
    <text evidence="7">Endonuclease IV plays a role in DNA repair. It cleaves phosphodiester bonds at apurinic or apyrimidinic (AP) sites, generating a 3'-hydroxyl group and a 5'-terminal sugar phosphate.</text>
</comment>
<keyword evidence="7" id="KW-0540">Nuclease</keyword>
<evidence type="ECO:0000256" key="7">
    <source>
        <dbReference type="HAMAP-Rule" id="MF_00152"/>
    </source>
</evidence>
<evidence type="ECO:0000313" key="10">
    <source>
        <dbReference type="Proteomes" id="UP000515913"/>
    </source>
</evidence>
<dbReference type="PROSITE" id="PS00731">
    <property type="entry name" value="AP_NUCLEASE_F2_3"/>
    <property type="match status" value="1"/>
</dbReference>
<feature type="binding site" evidence="7">
    <location>
        <position position="150"/>
    </location>
    <ligand>
        <name>Zn(2+)</name>
        <dbReference type="ChEBI" id="CHEBI:29105"/>
        <label>2</label>
    </ligand>
</feature>
<dbReference type="GO" id="GO:0008833">
    <property type="term" value="F:deoxyribonuclease IV (phage-T4-induced) activity"/>
    <property type="evidence" value="ECO:0007669"/>
    <property type="project" value="UniProtKB-UniRule"/>
</dbReference>
<feature type="domain" description="Xylose isomerase-like TIM barrel" evidence="8">
    <location>
        <begin position="23"/>
        <end position="282"/>
    </location>
</feature>
<dbReference type="PROSITE" id="PS51432">
    <property type="entry name" value="AP_NUCLEASE_F2_4"/>
    <property type="match status" value="1"/>
</dbReference>
<dbReference type="Gene3D" id="3.20.20.150">
    <property type="entry name" value="Divalent-metal-dependent TIM barrel enzymes"/>
    <property type="match status" value="1"/>
</dbReference>
<keyword evidence="6 7" id="KW-0234">DNA repair</keyword>
<reference evidence="9 10" key="1">
    <citation type="submission" date="2020-08" db="EMBL/GenBank/DDBJ databases">
        <authorList>
            <person name="Liu C."/>
            <person name="Sun Q."/>
        </authorList>
    </citation>
    <scope>NUCLEOTIDE SEQUENCE [LARGE SCALE GENOMIC DNA]</scope>
    <source>
        <strain evidence="9 10">NSJ-57</strain>
    </source>
</reference>
<dbReference type="PANTHER" id="PTHR21445:SF0">
    <property type="entry name" value="APURINIC-APYRIMIDINIC ENDONUCLEASE"/>
    <property type="match status" value="1"/>
</dbReference>
<dbReference type="InterPro" id="IPR018246">
    <property type="entry name" value="AP_endonuc_F2_Zn_BS"/>
</dbReference>
<keyword evidence="5 7" id="KW-0862">Zinc</keyword>
<organism evidence="9 10">
    <name type="scientific">Fusobacterium hominis</name>
    <dbReference type="NCBI Taxonomy" id="2764326"/>
    <lineage>
        <taxon>Bacteria</taxon>
        <taxon>Fusobacteriati</taxon>
        <taxon>Fusobacteriota</taxon>
        <taxon>Fusobacteriia</taxon>
        <taxon>Fusobacteriales</taxon>
        <taxon>Fusobacteriaceae</taxon>
        <taxon>Fusobacterium</taxon>
    </lineage>
</organism>
<dbReference type="InterPro" id="IPR036237">
    <property type="entry name" value="Xyl_isomerase-like_sf"/>
</dbReference>
<dbReference type="CDD" id="cd00019">
    <property type="entry name" value="AP2Ec"/>
    <property type="match status" value="1"/>
</dbReference>
<evidence type="ECO:0000256" key="6">
    <source>
        <dbReference type="ARBA" id="ARBA00023204"/>
    </source>
</evidence>
<dbReference type="KEGG" id="fho:H9Q81_03155"/>
<evidence type="ECO:0000259" key="8">
    <source>
        <dbReference type="Pfam" id="PF01261"/>
    </source>
</evidence>
<dbReference type="Pfam" id="PF01261">
    <property type="entry name" value="AP_endonuc_2"/>
    <property type="match status" value="1"/>
</dbReference>
<feature type="binding site" evidence="7">
    <location>
        <position position="221"/>
    </location>
    <ligand>
        <name>Zn(2+)</name>
        <dbReference type="ChEBI" id="CHEBI:29105"/>
        <label>2</label>
    </ligand>
</feature>
<accession>A0A7G9GYG9</accession>
<dbReference type="SMART" id="SM00518">
    <property type="entry name" value="AP2Ec"/>
    <property type="match status" value="1"/>
</dbReference>
<feature type="binding site" evidence="7">
    <location>
        <position position="114"/>
    </location>
    <ligand>
        <name>Zn(2+)</name>
        <dbReference type="ChEBI" id="CHEBI:29105"/>
        <label>1</label>
    </ligand>
</feature>
<feature type="binding site" evidence="7">
    <location>
        <position position="150"/>
    </location>
    <ligand>
        <name>Zn(2+)</name>
        <dbReference type="ChEBI" id="CHEBI:29105"/>
        <label>1</label>
    </ligand>
</feature>
<dbReference type="GO" id="GO:0003677">
    <property type="term" value="F:DNA binding"/>
    <property type="evidence" value="ECO:0007669"/>
    <property type="project" value="InterPro"/>
</dbReference>
<dbReference type="GO" id="GO:0003906">
    <property type="term" value="F:DNA-(apurinic or apyrimidinic site) endonuclease activity"/>
    <property type="evidence" value="ECO:0007669"/>
    <property type="project" value="TreeGrafter"/>
</dbReference>
<feature type="binding site" evidence="7">
    <location>
        <position position="187"/>
    </location>
    <ligand>
        <name>Zn(2+)</name>
        <dbReference type="ChEBI" id="CHEBI:29105"/>
        <label>3</label>
    </ligand>
</feature>
<comment type="catalytic activity">
    <reaction evidence="7">
        <text>Endonucleolytic cleavage to 5'-phosphooligonucleotide end-products.</text>
        <dbReference type="EC" id="3.1.21.2"/>
    </reaction>
</comment>
<evidence type="ECO:0000256" key="3">
    <source>
        <dbReference type="ARBA" id="ARBA00022763"/>
    </source>
</evidence>
<protein>
    <recommendedName>
        <fullName evidence="7">Probable endonuclease 4</fullName>
        <ecNumber evidence="7">3.1.21.2</ecNumber>
    </recommendedName>
    <alternativeName>
        <fullName evidence="7">Endodeoxyribonuclease IV</fullName>
    </alternativeName>
    <alternativeName>
        <fullName evidence="7">Endonuclease IV</fullName>
    </alternativeName>
</protein>
<dbReference type="PANTHER" id="PTHR21445">
    <property type="entry name" value="ENDONUCLEASE IV ENDODEOXYRIBONUCLEASE IV"/>
    <property type="match status" value="1"/>
</dbReference>
<dbReference type="InterPro" id="IPR013022">
    <property type="entry name" value="Xyl_isomerase-like_TIM-brl"/>
</dbReference>
<keyword evidence="3 7" id="KW-0227">DNA damage</keyword>
<comment type="cofactor">
    <cofactor evidence="7">
        <name>Zn(2+)</name>
        <dbReference type="ChEBI" id="CHEBI:29105"/>
    </cofactor>
    <text evidence="7">Binds 3 Zn(2+) ions.</text>
</comment>
<feature type="binding site" evidence="7">
    <location>
        <position position="74"/>
    </location>
    <ligand>
        <name>Zn(2+)</name>
        <dbReference type="ChEBI" id="CHEBI:29105"/>
        <label>1</label>
    </ligand>
</feature>
<keyword evidence="4 7" id="KW-0378">Hydrolase</keyword>
<dbReference type="InterPro" id="IPR001719">
    <property type="entry name" value="AP_endonuc_2"/>
</dbReference>
<dbReference type="GO" id="GO:0006284">
    <property type="term" value="P:base-excision repair"/>
    <property type="evidence" value="ECO:0007669"/>
    <property type="project" value="TreeGrafter"/>
</dbReference>
<dbReference type="FunFam" id="3.20.20.150:FF:000001">
    <property type="entry name" value="Probable endonuclease 4"/>
    <property type="match status" value="1"/>
</dbReference>
<evidence type="ECO:0000256" key="5">
    <source>
        <dbReference type="ARBA" id="ARBA00022833"/>
    </source>
</evidence>
<keyword evidence="7" id="KW-0255">Endonuclease</keyword>
<dbReference type="NCBIfam" id="TIGR00587">
    <property type="entry name" value="nfo"/>
    <property type="match status" value="1"/>
</dbReference>
<dbReference type="AlphaFoldDB" id="A0A7G9GYG9"/>